<gene>
    <name evidence="1" type="ORF">H9Q76_08755</name>
</gene>
<dbReference type="Gene3D" id="3.30.1240.10">
    <property type="match status" value="1"/>
</dbReference>
<dbReference type="EMBL" id="CP060632">
    <property type="protein sequence ID" value="QNL98835.1"/>
    <property type="molecule type" value="Genomic_DNA"/>
</dbReference>
<dbReference type="NCBIfam" id="TIGR01484">
    <property type="entry name" value="HAD-SF-IIB"/>
    <property type="match status" value="1"/>
</dbReference>
<dbReference type="InterPro" id="IPR036412">
    <property type="entry name" value="HAD-like_sf"/>
</dbReference>
<name>A0A7G9FJV4_9FIRM</name>
<organism evidence="1 2">
    <name type="scientific">Wujia chipingensis</name>
    <dbReference type="NCBI Taxonomy" id="2763670"/>
    <lineage>
        <taxon>Bacteria</taxon>
        <taxon>Bacillati</taxon>
        <taxon>Bacillota</taxon>
        <taxon>Clostridia</taxon>
        <taxon>Lachnospirales</taxon>
        <taxon>Lachnospiraceae</taxon>
        <taxon>Wujia</taxon>
    </lineage>
</organism>
<dbReference type="Pfam" id="PF08282">
    <property type="entry name" value="Hydrolase_3"/>
    <property type="match status" value="1"/>
</dbReference>
<dbReference type="GO" id="GO:0000287">
    <property type="term" value="F:magnesium ion binding"/>
    <property type="evidence" value="ECO:0007669"/>
    <property type="project" value="TreeGrafter"/>
</dbReference>
<dbReference type="PANTHER" id="PTHR10000:SF8">
    <property type="entry name" value="HAD SUPERFAMILY HYDROLASE-LIKE, TYPE 3"/>
    <property type="match status" value="1"/>
</dbReference>
<evidence type="ECO:0000313" key="1">
    <source>
        <dbReference type="EMBL" id="QNL98835.1"/>
    </source>
</evidence>
<dbReference type="SFLD" id="SFLDG01140">
    <property type="entry name" value="C2.B:_Phosphomannomutase_and_P"/>
    <property type="match status" value="1"/>
</dbReference>
<dbReference type="InterPro" id="IPR006379">
    <property type="entry name" value="HAD-SF_hydro_IIB"/>
</dbReference>
<evidence type="ECO:0000313" key="2">
    <source>
        <dbReference type="Proteomes" id="UP000515819"/>
    </source>
</evidence>
<dbReference type="KEGG" id="wcp:H9Q76_08755"/>
<dbReference type="GO" id="GO:0016791">
    <property type="term" value="F:phosphatase activity"/>
    <property type="evidence" value="ECO:0007669"/>
    <property type="project" value="UniProtKB-ARBA"/>
</dbReference>
<dbReference type="AlphaFoldDB" id="A0A7G9FJV4"/>
<dbReference type="PROSITE" id="PS01228">
    <property type="entry name" value="COF_1"/>
    <property type="match status" value="1"/>
</dbReference>
<dbReference type="RefSeq" id="WP_195540946.1">
    <property type="nucleotide sequence ID" value="NZ_CP060632.1"/>
</dbReference>
<accession>A0A7G9FJV4</accession>
<protein>
    <submittedName>
        <fullName evidence="1">HAD family phosphatase</fullName>
    </submittedName>
</protein>
<dbReference type="SFLD" id="SFLDG01144">
    <property type="entry name" value="C2.B.4:_PGP_Like"/>
    <property type="match status" value="1"/>
</dbReference>
<dbReference type="NCBIfam" id="TIGR00099">
    <property type="entry name" value="Cof-subfamily"/>
    <property type="match status" value="1"/>
</dbReference>
<proteinExistence type="predicted"/>
<dbReference type="InterPro" id="IPR023214">
    <property type="entry name" value="HAD_sf"/>
</dbReference>
<dbReference type="PANTHER" id="PTHR10000">
    <property type="entry name" value="PHOSPHOSERINE PHOSPHATASE"/>
    <property type="match status" value="1"/>
</dbReference>
<reference evidence="1 2" key="1">
    <citation type="submission" date="2020-08" db="EMBL/GenBank/DDBJ databases">
        <authorList>
            <person name="Liu C."/>
            <person name="Sun Q."/>
        </authorList>
    </citation>
    <scope>NUCLEOTIDE SEQUENCE [LARGE SCALE GENOMIC DNA]</scope>
    <source>
        <strain evidence="1 2">NSJ-4</strain>
    </source>
</reference>
<dbReference type="Proteomes" id="UP000515819">
    <property type="component" value="Chromosome"/>
</dbReference>
<dbReference type="InterPro" id="IPR000150">
    <property type="entry name" value="Cof"/>
</dbReference>
<keyword evidence="2" id="KW-1185">Reference proteome</keyword>
<sequence length="269" mass="30033">MTDKKILVLDIDGTLVNSEKKITPETLKYLKMIQEQGHIVALASGRPFPGLKQYSDALGLAEYGGYALSFNGGKVISCATQEVIYTKAIPNRYAKILYEFAKERHIGMVTYKDNQVITGTDTDGYMEFEARLNHMELCQVDDFLKVVDFDMIKCLMTAEPEVAEQYEKELAALVSPDLNVFRSEPYFIEITVKGVDKAESIARLLEHIDMKREQCICCGDGFNDKTMVEYAGVGVAMGNAQQVVKDVADYVTASCDEDGLVEVIKKFVL</sequence>
<dbReference type="GO" id="GO:0005829">
    <property type="term" value="C:cytosol"/>
    <property type="evidence" value="ECO:0007669"/>
    <property type="project" value="TreeGrafter"/>
</dbReference>
<dbReference type="Gene3D" id="3.40.50.1000">
    <property type="entry name" value="HAD superfamily/HAD-like"/>
    <property type="match status" value="1"/>
</dbReference>
<dbReference type="SUPFAM" id="SSF56784">
    <property type="entry name" value="HAD-like"/>
    <property type="match status" value="1"/>
</dbReference>
<dbReference type="SFLD" id="SFLDS00003">
    <property type="entry name" value="Haloacid_Dehalogenase"/>
    <property type="match status" value="1"/>
</dbReference>
<dbReference type="CDD" id="cd07516">
    <property type="entry name" value="HAD_Pase"/>
    <property type="match status" value="1"/>
</dbReference>